<evidence type="ECO:0000256" key="3">
    <source>
        <dbReference type="ARBA" id="ARBA00022801"/>
    </source>
</evidence>
<evidence type="ECO:0000313" key="7">
    <source>
        <dbReference type="Proteomes" id="UP000284547"/>
    </source>
</evidence>
<dbReference type="Pfam" id="PF02245">
    <property type="entry name" value="Pur_DNA_glyco"/>
    <property type="match status" value="1"/>
</dbReference>
<dbReference type="PANTHER" id="PTHR10429:SF0">
    <property type="entry name" value="DNA-3-METHYLADENINE GLYCOSYLASE"/>
    <property type="match status" value="1"/>
</dbReference>
<dbReference type="AlphaFoldDB" id="A0A411Z349"/>
<proteinExistence type="inferred from homology"/>
<dbReference type="InterPro" id="IPR003180">
    <property type="entry name" value="MPG"/>
</dbReference>
<comment type="caution">
    <text evidence="6">The sequence shown here is derived from an EMBL/GenBank/DDBJ whole genome shotgun (WGS) entry which is preliminary data.</text>
</comment>
<accession>A0A411Z349</accession>
<keyword evidence="3 5" id="KW-0378">Hydrolase</keyword>
<dbReference type="CDD" id="cd00540">
    <property type="entry name" value="AAG"/>
    <property type="match status" value="1"/>
</dbReference>
<dbReference type="InterPro" id="IPR011034">
    <property type="entry name" value="Formyl_transferase-like_C_sf"/>
</dbReference>
<dbReference type="Proteomes" id="UP000284547">
    <property type="component" value="Unassembled WGS sequence"/>
</dbReference>
<evidence type="ECO:0000313" key="6">
    <source>
        <dbReference type="EMBL" id="RGP37484.1"/>
    </source>
</evidence>
<reference evidence="6 7" key="1">
    <citation type="submission" date="2018-08" db="EMBL/GenBank/DDBJ databases">
        <title>Flavobacterium tibetense sp. nov., isolated from a wetland YonghuCo on Tibetan Plateau.</title>
        <authorList>
            <person name="Phurbu D."/>
            <person name="Lu H."/>
            <person name="Xing P."/>
        </authorList>
    </citation>
    <scope>NUCLEOTIDE SEQUENCE [LARGE SCALE GENOMIC DNA]</scope>
    <source>
        <strain evidence="6 7">DJC</strain>
    </source>
</reference>
<dbReference type="NCBIfam" id="TIGR00567">
    <property type="entry name" value="3mg"/>
    <property type="match status" value="1"/>
</dbReference>
<protein>
    <recommendedName>
        <fullName evidence="5">Putative 3-methyladenine DNA glycosylase</fullName>
        <ecNumber evidence="5">3.2.2.-</ecNumber>
    </recommendedName>
</protein>
<keyword evidence="6" id="KW-0326">Glycosidase</keyword>
<dbReference type="Gene3D" id="3.10.300.10">
    <property type="entry name" value="Methylpurine-DNA glycosylase (MPG)"/>
    <property type="match status" value="1"/>
</dbReference>
<sequence>MTGNVPFVAPLPKGFFRRDAVTVARDLVGAAIYVRGVSGRIVETEAYRQDDAASHSFRGPTRRNAAMFGPAGCAYVYRSYGLHLCLNVVCAAGEAVLLRALEPLTGQDIMTQRRSQMPLRQLCAGPGRLSQALGITPGDNFRPFDRTDFFLSGADHTPDIVQGPRIGISRATELDWRFGQAESPYLSRPF</sequence>
<organism evidence="6 7">
    <name type="scientific">Pseudotabrizicola alkalilacus</name>
    <dbReference type="NCBI Taxonomy" id="2305252"/>
    <lineage>
        <taxon>Bacteria</taxon>
        <taxon>Pseudomonadati</taxon>
        <taxon>Pseudomonadota</taxon>
        <taxon>Alphaproteobacteria</taxon>
        <taxon>Rhodobacterales</taxon>
        <taxon>Paracoccaceae</taxon>
        <taxon>Pseudotabrizicola</taxon>
    </lineage>
</organism>
<gene>
    <name evidence="6" type="ORF">D1012_09725</name>
</gene>
<dbReference type="GO" id="GO:0003677">
    <property type="term" value="F:DNA binding"/>
    <property type="evidence" value="ECO:0007669"/>
    <property type="project" value="InterPro"/>
</dbReference>
<keyword evidence="7" id="KW-1185">Reference proteome</keyword>
<dbReference type="RefSeq" id="WP_118151565.1">
    <property type="nucleotide sequence ID" value="NZ_QWEY01000004.1"/>
</dbReference>
<dbReference type="NCBIfam" id="NF002003">
    <property type="entry name" value="PRK00802.1-3"/>
    <property type="match status" value="1"/>
</dbReference>
<dbReference type="InterPro" id="IPR036995">
    <property type="entry name" value="MPG_sf"/>
</dbReference>
<dbReference type="HAMAP" id="MF_00527">
    <property type="entry name" value="3MGH"/>
    <property type="match status" value="1"/>
</dbReference>
<keyword evidence="2 5" id="KW-0227">DNA damage</keyword>
<evidence type="ECO:0000256" key="4">
    <source>
        <dbReference type="ARBA" id="ARBA00023204"/>
    </source>
</evidence>
<dbReference type="OrthoDB" id="9794313at2"/>
<dbReference type="SUPFAM" id="SSF50486">
    <property type="entry name" value="FMT C-terminal domain-like"/>
    <property type="match status" value="1"/>
</dbReference>
<dbReference type="EC" id="3.2.2.-" evidence="5"/>
<dbReference type="GO" id="GO:0006284">
    <property type="term" value="P:base-excision repair"/>
    <property type="evidence" value="ECO:0007669"/>
    <property type="project" value="InterPro"/>
</dbReference>
<evidence type="ECO:0000256" key="2">
    <source>
        <dbReference type="ARBA" id="ARBA00022763"/>
    </source>
</evidence>
<dbReference type="EMBL" id="QWEY01000004">
    <property type="protein sequence ID" value="RGP37484.1"/>
    <property type="molecule type" value="Genomic_DNA"/>
</dbReference>
<dbReference type="PANTHER" id="PTHR10429">
    <property type="entry name" value="DNA-3-METHYLADENINE GLYCOSYLASE"/>
    <property type="match status" value="1"/>
</dbReference>
<name>A0A411Z349_9RHOB</name>
<keyword evidence="4 5" id="KW-0234">DNA repair</keyword>
<comment type="similarity">
    <text evidence="1 5">Belongs to the DNA glycosylase MPG family.</text>
</comment>
<dbReference type="GO" id="GO:0003905">
    <property type="term" value="F:alkylbase DNA N-glycosylase activity"/>
    <property type="evidence" value="ECO:0007669"/>
    <property type="project" value="InterPro"/>
</dbReference>
<evidence type="ECO:0000256" key="5">
    <source>
        <dbReference type="HAMAP-Rule" id="MF_00527"/>
    </source>
</evidence>
<evidence type="ECO:0000256" key="1">
    <source>
        <dbReference type="ARBA" id="ARBA00009232"/>
    </source>
</evidence>